<dbReference type="InterPro" id="IPR007208">
    <property type="entry name" value="MrpF/PhaF-like"/>
</dbReference>
<protein>
    <submittedName>
        <fullName evidence="9">Multicomponent Na+:H+ antiporter subunit F</fullName>
    </submittedName>
</protein>
<dbReference type="GO" id="GO:0015385">
    <property type="term" value="F:sodium:proton antiporter activity"/>
    <property type="evidence" value="ECO:0007669"/>
    <property type="project" value="TreeGrafter"/>
</dbReference>
<keyword evidence="4" id="KW-1003">Cell membrane</keyword>
<keyword evidence="6 8" id="KW-1133">Transmembrane helix</keyword>
<evidence type="ECO:0000256" key="1">
    <source>
        <dbReference type="ARBA" id="ARBA00004651"/>
    </source>
</evidence>
<feature type="transmembrane region" description="Helical" evidence="8">
    <location>
        <begin position="33"/>
        <end position="53"/>
    </location>
</feature>
<dbReference type="Proteomes" id="UP000649753">
    <property type="component" value="Unassembled WGS sequence"/>
</dbReference>
<dbReference type="GO" id="GO:0005886">
    <property type="term" value="C:plasma membrane"/>
    <property type="evidence" value="ECO:0007669"/>
    <property type="project" value="UniProtKB-SubCell"/>
</dbReference>
<sequence length="86" mass="8813">MTVTVVIVAILLSVAAGLALFRVVRGPALLDRMVAVEVLLSIMIGALGAEAAVNRHATTLPILIALSMLGFIGSVSLVRFAAGEEA</sequence>
<comment type="subcellular location">
    <subcellularLocation>
        <location evidence="1">Cell membrane</location>
        <topology evidence="1">Multi-pass membrane protein</topology>
    </subcellularLocation>
</comment>
<proteinExistence type="inferred from homology"/>
<evidence type="ECO:0000256" key="5">
    <source>
        <dbReference type="ARBA" id="ARBA00022692"/>
    </source>
</evidence>
<evidence type="ECO:0000256" key="7">
    <source>
        <dbReference type="ARBA" id="ARBA00023136"/>
    </source>
</evidence>
<evidence type="ECO:0000313" key="10">
    <source>
        <dbReference type="Proteomes" id="UP000649753"/>
    </source>
</evidence>
<dbReference type="EMBL" id="JADBEB010000001">
    <property type="protein sequence ID" value="MBE1487980.1"/>
    <property type="molecule type" value="Genomic_DNA"/>
</dbReference>
<dbReference type="PANTHER" id="PTHR34702">
    <property type="entry name" value="NA(+)/H(+) ANTIPORTER SUBUNIT F1"/>
    <property type="match status" value="1"/>
</dbReference>
<organism evidence="9 10">
    <name type="scientific">Plantactinospora soyae</name>
    <dbReference type="NCBI Taxonomy" id="1544732"/>
    <lineage>
        <taxon>Bacteria</taxon>
        <taxon>Bacillati</taxon>
        <taxon>Actinomycetota</taxon>
        <taxon>Actinomycetes</taxon>
        <taxon>Micromonosporales</taxon>
        <taxon>Micromonosporaceae</taxon>
        <taxon>Plantactinospora</taxon>
    </lineage>
</organism>
<evidence type="ECO:0000256" key="8">
    <source>
        <dbReference type="SAM" id="Phobius"/>
    </source>
</evidence>
<reference evidence="9" key="1">
    <citation type="submission" date="2020-10" db="EMBL/GenBank/DDBJ databases">
        <title>Sequencing the genomes of 1000 actinobacteria strains.</title>
        <authorList>
            <person name="Klenk H.-P."/>
        </authorList>
    </citation>
    <scope>NUCLEOTIDE SEQUENCE</scope>
    <source>
        <strain evidence="9">DSM 46832</strain>
    </source>
</reference>
<dbReference type="AlphaFoldDB" id="A0A927QXF1"/>
<evidence type="ECO:0000256" key="3">
    <source>
        <dbReference type="ARBA" id="ARBA00022448"/>
    </source>
</evidence>
<evidence type="ECO:0000256" key="6">
    <source>
        <dbReference type="ARBA" id="ARBA00022989"/>
    </source>
</evidence>
<dbReference type="Pfam" id="PF04066">
    <property type="entry name" value="MrpF_PhaF"/>
    <property type="match status" value="1"/>
</dbReference>
<evidence type="ECO:0000256" key="2">
    <source>
        <dbReference type="ARBA" id="ARBA00009212"/>
    </source>
</evidence>
<keyword evidence="10" id="KW-1185">Reference proteome</keyword>
<comment type="similarity">
    <text evidence="2">Belongs to the CPA3 antiporters (TC 2.A.63) subunit F family.</text>
</comment>
<keyword evidence="3" id="KW-0813">Transport</keyword>
<accession>A0A927QXF1</accession>
<keyword evidence="5 8" id="KW-0812">Transmembrane</keyword>
<evidence type="ECO:0000256" key="4">
    <source>
        <dbReference type="ARBA" id="ARBA00022475"/>
    </source>
</evidence>
<dbReference type="PANTHER" id="PTHR34702:SF1">
    <property type="entry name" value="NA(+)_H(+) ANTIPORTER SUBUNIT F"/>
    <property type="match status" value="1"/>
</dbReference>
<gene>
    <name evidence="9" type="ORF">H4W31_003618</name>
</gene>
<comment type="caution">
    <text evidence="9">The sequence shown here is derived from an EMBL/GenBank/DDBJ whole genome shotgun (WGS) entry which is preliminary data.</text>
</comment>
<keyword evidence="7 8" id="KW-0472">Membrane</keyword>
<dbReference type="RefSeq" id="WP_192767732.1">
    <property type="nucleotide sequence ID" value="NZ_JADBEB010000001.1"/>
</dbReference>
<evidence type="ECO:0000313" key="9">
    <source>
        <dbReference type="EMBL" id="MBE1487980.1"/>
    </source>
</evidence>
<name>A0A927QXF1_9ACTN</name>
<feature type="transmembrane region" description="Helical" evidence="8">
    <location>
        <begin position="60"/>
        <end position="82"/>
    </location>
</feature>